<dbReference type="PANTHER" id="PTHR39082:SF1">
    <property type="entry name" value="SCAVENGER RECEPTOR CLASS A MEMBER 3"/>
    <property type="match status" value="1"/>
</dbReference>
<feature type="coiled-coil region" evidence="1">
    <location>
        <begin position="9"/>
        <end position="98"/>
    </location>
</feature>
<name>Q2INW5_ANADE</name>
<dbReference type="EMBL" id="CP000251">
    <property type="protein sequence ID" value="ABC80497.1"/>
    <property type="molecule type" value="Genomic_DNA"/>
</dbReference>
<feature type="coiled-coil region" evidence="1">
    <location>
        <begin position="139"/>
        <end position="188"/>
    </location>
</feature>
<evidence type="ECO:0000313" key="3">
    <source>
        <dbReference type="EMBL" id="ABC80497.1"/>
    </source>
</evidence>
<reference evidence="3" key="1">
    <citation type="submission" date="2006-01" db="EMBL/GenBank/DDBJ databases">
        <title>Complete sequence of Anaeromyxobacter dehalogenans 2CP-C.</title>
        <authorList>
            <consortium name="US DOE Joint Genome Institute"/>
            <person name="Copeland A."/>
            <person name="Lucas S."/>
            <person name="Lapidus A."/>
            <person name="Barry K."/>
            <person name="Detter J.C."/>
            <person name="Glavina T."/>
            <person name="Hammon N."/>
            <person name="Israni S."/>
            <person name="Pitluck S."/>
            <person name="Brettin T."/>
            <person name="Bruce D."/>
            <person name="Han C."/>
            <person name="Tapia R."/>
            <person name="Gilna P."/>
            <person name="Kiss H."/>
            <person name="Schmutz J."/>
            <person name="Larimer F."/>
            <person name="Land M."/>
            <person name="Kyrpides N."/>
            <person name="Anderson I."/>
            <person name="Sanford R.A."/>
            <person name="Ritalahti K.M."/>
            <person name="Thomas H.S."/>
            <person name="Kirby J.R."/>
            <person name="Zhulin I.B."/>
            <person name="Loeffler F.E."/>
            <person name="Richardson P."/>
        </authorList>
    </citation>
    <scope>NUCLEOTIDE SEQUENCE</scope>
    <source>
        <strain evidence="3">2CP-C</strain>
    </source>
</reference>
<organism evidence="3 4">
    <name type="scientific">Anaeromyxobacter dehalogenans (strain 2CP-C)</name>
    <dbReference type="NCBI Taxonomy" id="290397"/>
    <lineage>
        <taxon>Bacteria</taxon>
        <taxon>Pseudomonadati</taxon>
        <taxon>Myxococcota</taxon>
        <taxon>Myxococcia</taxon>
        <taxon>Myxococcales</taxon>
        <taxon>Cystobacterineae</taxon>
        <taxon>Anaeromyxobacteraceae</taxon>
        <taxon>Anaeromyxobacter</taxon>
    </lineage>
</organism>
<dbReference type="HOGENOM" id="CLU_073076_2_2_7"/>
<dbReference type="KEGG" id="ade:Adeh_0722"/>
<dbReference type="STRING" id="290397.Adeh_0722"/>
<evidence type="ECO:0000259" key="2">
    <source>
        <dbReference type="Pfam" id="PF02591"/>
    </source>
</evidence>
<dbReference type="InterPro" id="IPR003743">
    <property type="entry name" value="Zf-RING_7"/>
</dbReference>
<dbReference type="InterPro" id="IPR036280">
    <property type="entry name" value="Multihaem_cyt_sf"/>
</dbReference>
<dbReference type="Gene3D" id="1.10.287.1490">
    <property type="match status" value="1"/>
</dbReference>
<dbReference type="SUPFAM" id="SSF48695">
    <property type="entry name" value="Multiheme cytochromes"/>
    <property type="match status" value="1"/>
</dbReference>
<dbReference type="Proteomes" id="UP000001935">
    <property type="component" value="Chromosome"/>
</dbReference>
<dbReference type="eggNOG" id="COG1579">
    <property type="taxonomic scope" value="Bacteria"/>
</dbReference>
<gene>
    <name evidence="3" type="ordered locus">Adeh_0722</name>
</gene>
<feature type="domain" description="C4-type zinc ribbon" evidence="2">
    <location>
        <begin position="216"/>
        <end position="248"/>
    </location>
</feature>
<evidence type="ECO:0000313" key="4">
    <source>
        <dbReference type="Proteomes" id="UP000001935"/>
    </source>
</evidence>
<dbReference type="PANTHER" id="PTHR39082">
    <property type="entry name" value="PHOSPHOLIPASE C-BETA-2-RELATED"/>
    <property type="match status" value="1"/>
</dbReference>
<evidence type="ECO:0000256" key="1">
    <source>
        <dbReference type="SAM" id="Coils"/>
    </source>
</evidence>
<protein>
    <recommendedName>
        <fullName evidence="2">C4-type zinc ribbon domain-containing protein</fullName>
    </recommendedName>
</protein>
<sequence length="262" mass="29226">MGPLVATSRENGRTALSSLREKLKTLEELQQIDLDSNEVRAELETLPAKRAEIDQRVAEARRAYDEEKARVEGNERERRQLESLLAMERDKVKKWEGRLGEIRTPREYAALSREIDIAKKTNDGQSEQIKALVASAGELQKTLEARADALAEREEANEAELKALEERQAAAQQRLAELEARRAEAVKSVDPGLLSKYENIKRRRAGVAVAQVIGMTCDGCHRHIPPQLAITLQRANSIETCPNCHRIIYAAEAVNPPAPPPA</sequence>
<accession>Q2INW5</accession>
<proteinExistence type="predicted"/>
<dbReference type="InterPro" id="IPR052376">
    <property type="entry name" value="Oxidative_Scav/Glycosyltrans"/>
</dbReference>
<keyword evidence="1" id="KW-0175">Coiled coil</keyword>
<dbReference type="AlphaFoldDB" id="Q2INW5"/>
<dbReference type="Pfam" id="PF02591">
    <property type="entry name" value="Zn_ribbon_9"/>
    <property type="match status" value="1"/>
</dbReference>